<dbReference type="RefSeq" id="WP_090755136.1">
    <property type="nucleotide sequence ID" value="NZ_FNGE01000007.1"/>
</dbReference>
<keyword evidence="2" id="KW-1185">Reference proteome</keyword>
<dbReference type="Pfam" id="PF14234">
    <property type="entry name" value="DUF4336"/>
    <property type="match status" value="1"/>
</dbReference>
<proteinExistence type="predicted"/>
<dbReference type="PANTHER" id="PTHR33835">
    <property type="entry name" value="YALI0C07656P"/>
    <property type="match status" value="1"/>
</dbReference>
<dbReference type="InterPro" id="IPR025638">
    <property type="entry name" value="DUF4336"/>
</dbReference>
<evidence type="ECO:0000313" key="1">
    <source>
        <dbReference type="EMBL" id="SDL20527.1"/>
    </source>
</evidence>
<accession>A0A1G9I5K5</accession>
<evidence type="ECO:0008006" key="3">
    <source>
        <dbReference type="Google" id="ProtNLM"/>
    </source>
</evidence>
<dbReference type="EMBL" id="FNGE01000007">
    <property type="protein sequence ID" value="SDL20527.1"/>
    <property type="molecule type" value="Genomic_DNA"/>
</dbReference>
<name>A0A1G9I5K5_9RHOB</name>
<dbReference type="Proteomes" id="UP000199555">
    <property type="component" value="Unassembled WGS sequence"/>
</dbReference>
<dbReference type="PANTHER" id="PTHR33835:SF1">
    <property type="entry name" value="METALLO-BETA-LACTAMASE DOMAIN-CONTAINING PROTEIN"/>
    <property type="match status" value="1"/>
</dbReference>
<evidence type="ECO:0000313" key="2">
    <source>
        <dbReference type="Proteomes" id="UP000199555"/>
    </source>
</evidence>
<reference evidence="2" key="1">
    <citation type="submission" date="2016-10" db="EMBL/GenBank/DDBJ databases">
        <authorList>
            <person name="Varghese N."/>
            <person name="Submissions S."/>
        </authorList>
    </citation>
    <scope>NUCLEOTIDE SEQUENCE [LARGE SCALE GENOMIC DNA]</scope>
    <source>
        <strain evidence="2">CGMCC 1.7655</strain>
    </source>
</reference>
<sequence length="245" mass="27368">MTEATYPPLDIPKPVAQDLWVVDSGPMRAMGVIPIPVRMTVVRLASGEILLHSPTRHLPQLQAALESLGPIRHLVAPNIVHWTFLKEWQTQLPGALTWAAPGLRQRGTVKRSGVRLDRDLHEGPLPDWPEELDRIIVPGGGGFREIALFHRPSRSLILVDLVLNFEPEKLPFPLRPFARAMGITAPDGKAPAYLRAVVRMGGSRACEAGRRLLATNPERVIFAHGKWFDRDAGARLERSLRWLTR</sequence>
<dbReference type="SUPFAM" id="SSF56281">
    <property type="entry name" value="Metallo-hydrolase/oxidoreductase"/>
    <property type="match status" value="1"/>
</dbReference>
<dbReference type="OrthoDB" id="450111at2"/>
<dbReference type="AlphaFoldDB" id="A0A1G9I5K5"/>
<organism evidence="1 2">
    <name type="scientific">Paracoccus chinensis</name>
    <dbReference type="NCBI Taxonomy" id="525640"/>
    <lineage>
        <taxon>Bacteria</taxon>
        <taxon>Pseudomonadati</taxon>
        <taxon>Pseudomonadota</taxon>
        <taxon>Alphaproteobacteria</taxon>
        <taxon>Rhodobacterales</taxon>
        <taxon>Paracoccaceae</taxon>
        <taxon>Paracoccus</taxon>
    </lineage>
</organism>
<gene>
    <name evidence="1" type="ORF">SAMN04487971_107154</name>
</gene>
<protein>
    <recommendedName>
        <fullName evidence="3">DUF4336 domain-containing protein</fullName>
    </recommendedName>
</protein>
<dbReference type="STRING" id="525640.SAMN04487971_107154"/>
<dbReference type="InterPro" id="IPR036866">
    <property type="entry name" value="RibonucZ/Hydroxyglut_hydro"/>
</dbReference>